<dbReference type="Gene3D" id="1.10.3720.10">
    <property type="entry name" value="MetI-like"/>
    <property type="match status" value="1"/>
</dbReference>
<comment type="subcellular location">
    <subcellularLocation>
        <location evidence="1">Cell inner membrane</location>
        <topology evidence="1">Multi-pass membrane protein</topology>
    </subcellularLocation>
    <subcellularLocation>
        <location evidence="9">Cell membrane</location>
        <topology evidence="9">Multi-pass membrane protein</topology>
    </subcellularLocation>
</comment>
<dbReference type="PANTHER" id="PTHR30614">
    <property type="entry name" value="MEMBRANE COMPONENT OF AMINO ACID ABC TRANSPORTER"/>
    <property type="match status" value="1"/>
</dbReference>
<dbReference type="InterPro" id="IPR035906">
    <property type="entry name" value="MetI-like_sf"/>
</dbReference>
<dbReference type="GO" id="GO:0043190">
    <property type="term" value="C:ATP-binding cassette (ABC) transporter complex"/>
    <property type="evidence" value="ECO:0007669"/>
    <property type="project" value="InterPro"/>
</dbReference>
<feature type="transmembrane region" description="Helical" evidence="9">
    <location>
        <begin position="23"/>
        <end position="49"/>
    </location>
</feature>
<dbReference type="InterPro" id="IPR000515">
    <property type="entry name" value="MetI-like"/>
</dbReference>
<evidence type="ECO:0000256" key="5">
    <source>
        <dbReference type="ARBA" id="ARBA00022692"/>
    </source>
</evidence>
<dbReference type="GO" id="GO:0022857">
    <property type="term" value="F:transmembrane transporter activity"/>
    <property type="evidence" value="ECO:0007669"/>
    <property type="project" value="InterPro"/>
</dbReference>
<dbReference type="AlphaFoldDB" id="A0AA37WBD5"/>
<comment type="similarity">
    <text evidence="2">Belongs to the binding-protein-dependent transport system permease family. HisMQ subfamily.</text>
</comment>
<dbReference type="InterPro" id="IPR010065">
    <property type="entry name" value="AA_ABC_transptr_permease_3TM"/>
</dbReference>
<sequence length="221" mass="24239">MQQIFENYFNLQVLKAAFPDVLAGFWVTVRAAVLIIAMGVSGGLGLALLRCLRNRLLDAAIRFYVEIFRTLPQLVVLIFIYFGLPYAGIRFSAFLSTVIALSAVLAAFSAEIFWAAIAAVPVGQWEAASALGFRRPQALFLFILPQAIRLALPLVTNRTIAITKGTAFGIAVSLQETLGSAQSVMSIKANSSPLTLAAGFYLLFFIPLVMFSRYLERHFSH</sequence>
<dbReference type="EMBL" id="BSNZ01000032">
    <property type="protein sequence ID" value="GLQ86107.1"/>
    <property type="molecule type" value="Genomic_DNA"/>
</dbReference>
<proteinExistence type="inferred from homology"/>
<dbReference type="InterPro" id="IPR043429">
    <property type="entry name" value="ArtM/GltK/GlnP/TcyL/YhdX-like"/>
</dbReference>
<keyword evidence="7 9" id="KW-1133">Transmembrane helix</keyword>
<evidence type="ECO:0000256" key="2">
    <source>
        <dbReference type="ARBA" id="ARBA00010072"/>
    </source>
</evidence>
<feature type="transmembrane region" description="Helical" evidence="9">
    <location>
        <begin position="93"/>
        <end position="117"/>
    </location>
</feature>
<comment type="caution">
    <text evidence="11">The sequence shown here is derived from an EMBL/GenBank/DDBJ whole genome shotgun (WGS) entry which is preliminary data.</text>
</comment>
<dbReference type="PANTHER" id="PTHR30614:SF0">
    <property type="entry name" value="L-CYSTINE TRANSPORT SYSTEM PERMEASE PROTEIN TCYL"/>
    <property type="match status" value="1"/>
</dbReference>
<organism evidence="11 12">
    <name type="scientific">Gluconobacter sphaericus NBRC 12467</name>
    <dbReference type="NCBI Taxonomy" id="1307951"/>
    <lineage>
        <taxon>Bacteria</taxon>
        <taxon>Pseudomonadati</taxon>
        <taxon>Pseudomonadota</taxon>
        <taxon>Alphaproteobacteria</taxon>
        <taxon>Acetobacterales</taxon>
        <taxon>Acetobacteraceae</taxon>
        <taxon>Gluconobacter</taxon>
    </lineage>
</organism>
<accession>A0AA37WBD5</accession>
<gene>
    <name evidence="11" type="ORF">GCM10007872_30170</name>
</gene>
<dbReference type="Proteomes" id="UP001156708">
    <property type="component" value="Unassembled WGS sequence"/>
</dbReference>
<evidence type="ECO:0000256" key="4">
    <source>
        <dbReference type="ARBA" id="ARBA00022475"/>
    </source>
</evidence>
<evidence type="ECO:0000256" key="1">
    <source>
        <dbReference type="ARBA" id="ARBA00004429"/>
    </source>
</evidence>
<evidence type="ECO:0000256" key="7">
    <source>
        <dbReference type="ARBA" id="ARBA00022989"/>
    </source>
</evidence>
<feature type="transmembrane region" description="Helical" evidence="9">
    <location>
        <begin position="138"/>
        <end position="156"/>
    </location>
</feature>
<dbReference type="NCBIfam" id="TIGR01726">
    <property type="entry name" value="HEQRo_perm_3TM"/>
    <property type="match status" value="1"/>
</dbReference>
<dbReference type="GO" id="GO:0006865">
    <property type="term" value="P:amino acid transport"/>
    <property type="evidence" value="ECO:0007669"/>
    <property type="project" value="UniProtKB-KW"/>
</dbReference>
<dbReference type="CDD" id="cd06261">
    <property type="entry name" value="TM_PBP2"/>
    <property type="match status" value="1"/>
</dbReference>
<feature type="transmembrane region" description="Helical" evidence="9">
    <location>
        <begin position="194"/>
        <end position="215"/>
    </location>
</feature>
<dbReference type="RefSeq" id="WP_141352472.1">
    <property type="nucleotide sequence ID" value="NZ_BARA01000020.1"/>
</dbReference>
<keyword evidence="3 9" id="KW-0813">Transport</keyword>
<dbReference type="SUPFAM" id="SSF161098">
    <property type="entry name" value="MetI-like"/>
    <property type="match status" value="1"/>
</dbReference>
<dbReference type="PROSITE" id="PS50928">
    <property type="entry name" value="ABC_TM1"/>
    <property type="match status" value="1"/>
</dbReference>
<protein>
    <submittedName>
        <fullName evidence="11">Polar amino acid ABC transporter permease</fullName>
    </submittedName>
</protein>
<evidence type="ECO:0000256" key="6">
    <source>
        <dbReference type="ARBA" id="ARBA00022970"/>
    </source>
</evidence>
<evidence type="ECO:0000256" key="9">
    <source>
        <dbReference type="RuleBase" id="RU363032"/>
    </source>
</evidence>
<dbReference type="Pfam" id="PF00528">
    <property type="entry name" value="BPD_transp_1"/>
    <property type="match status" value="1"/>
</dbReference>
<evidence type="ECO:0000259" key="10">
    <source>
        <dbReference type="PROSITE" id="PS50928"/>
    </source>
</evidence>
<evidence type="ECO:0000256" key="8">
    <source>
        <dbReference type="ARBA" id="ARBA00023136"/>
    </source>
</evidence>
<keyword evidence="6" id="KW-0029">Amino-acid transport</keyword>
<keyword evidence="8 9" id="KW-0472">Membrane</keyword>
<keyword evidence="5 9" id="KW-0812">Transmembrane</keyword>
<feature type="transmembrane region" description="Helical" evidence="9">
    <location>
        <begin position="70"/>
        <end position="87"/>
    </location>
</feature>
<keyword evidence="4" id="KW-1003">Cell membrane</keyword>
<name>A0AA37WBD5_9PROT</name>
<evidence type="ECO:0000313" key="12">
    <source>
        <dbReference type="Proteomes" id="UP001156708"/>
    </source>
</evidence>
<reference evidence="12" key="1">
    <citation type="journal article" date="2019" name="Int. J. Syst. Evol. Microbiol.">
        <title>The Global Catalogue of Microorganisms (GCM) 10K type strain sequencing project: providing services to taxonomists for standard genome sequencing and annotation.</title>
        <authorList>
            <consortium name="The Broad Institute Genomics Platform"/>
            <consortium name="The Broad Institute Genome Sequencing Center for Infectious Disease"/>
            <person name="Wu L."/>
            <person name="Ma J."/>
        </authorList>
    </citation>
    <scope>NUCLEOTIDE SEQUENCE [LARGE SCALE GENOMIC DNA]</scope>
    <source>
        <strain evidence="12">NBRC 12467</strain>
    </source>
</reference>
<feature type="domain" description="ABC transmembrane type-1" evidence="10">
    <location>
        <begin position="21"/>
        <end position="215"/>
    </location>
</feature>
<evidence type="ECO:0000313" key="11">
    <source>
        <dbReference type="EMBL" id="GLQ86107.1"/>
    </source>
</evidence>
<evidence type="ECO:0000256" key="3">
    <source>
        <dbReference type="ARBA" id="ARBA00022448"/>
    </source>
</evidence>
<keyword evidence="12" id="KW-1185">Reference proteome</keyword>